<dbReference type="CDD" id="cd22343">
    <property type="entry name" value="PDDEXK_lambda_exonuclease-like"/>
    <property type="match status" value="1"/>
</dbReference>
<feature type="domain" description="YqaJ viral recombinase" evidence="1">
    <location>
        <begin position="71"/>
        <end position="216"/>
    </location>
</feature>
<keyword evidence="3" id="KW-1185">Reference proteome</keyword>
<dbReference type="PANTHER" id="PTHR46609:SF6">
    <property type="entry name" value="EXONUCLEASE, PHAGE-TYPE_RECB, C-TERMINAL DOMAIN-CONTAINING PROTEIN-RELATED"/>
    <property type="match status" value="1"/>
</dbReference>
<comment type="caution">
    <text evidence="2">The sequence shown here is derived from an EMBL/GenBank/DDBJ whole genome shotgun (WGS) entry which is preliminary data.</text>
</comment>
<organism evidence="2 3">
    <name type="scientific">Cuscuta australis</name>
    <dbReference type="NCBI Taxonomy" id="267555"/>
    <lineage>
        <taxon>Eukaryota</taxon>
        <taxon>Viridiplantae</taxon>
        <taxon>Streptophyta</taxon>
        <taxon>Embryophyta</taxon>
        <taxon>Tracheophyta</taxon>
        <taxon>Spermatophyta</taxon>
        <taxon>Magnoliopsida</taxon>
        <taxon>eudicotyledons</taxon>
        <taxon>Gunneridae</taxon>
        <taxon>Pentapetalae</taxon>
        <taxon>asterids</taxon>
        <taxon>lamiids</taxon>
        <taxon>Solanales</taxon>
        <taxon>Convolvulaceae</taxon>
        <taxon>Cuscuteae</taxon>
        <taxon>Cuscuta</taxon>
        <taxon>Cuscuta subgen. Grammica</taxon>
        <taxon>Cuscuta sect. Cleistogrammica</taxon>
    </lineage>
</organism>
<name>A0A328DAB4_9ASTE</name>
<dbReference type="InterPro" id="IPR011604">
    <property type="entry name" value="PDDEXK-like_dom_sf"/>
</dbReference>
<dbReference type="InterPro" id="IPR019080">
    <property type="entry name" value="YqaJ_viral_recombinase"/>
</dbReference>
<dbReference type="InterPro" id="IPR017482">
    <property type="entry name" value="Lambda-type_endonuclease"/>
</dbReference>
<dbReference type="InterPro" id="IPR011335">
    <property type="entry name" value="Restrct_endonuc-II-like"/>
</dbReference>
<dbReference type="InterPro" id="IPR051703">
    <property type="entry name" value="NF-kappa-B_Signaling_Reg"/>
</dbReference>
<dbReference type="Pfam" id="PF09588">
    <property type="entry name" value="YqaJ"/>
    <property type="match status" value="1"/>
</dbReference>
<gene>
    <name evidence="2" type="ORF">DM860_009254</name>
</gene>
<sequence>MANTCFCRFSLISNTLVPLPCKRKSRIIFSTIFSTCASTSLSTSVSLVHPCPSLLLTGNISPPNAPQRSEEWFALRKDKLTTSTFSTALGLWKGKRRYELWQEKVFVLDGHHPPPLESPSKCAMEWGSLMEEVAIEQYKSITRREVSSLGFALHSDDKYDWIGASPDGLLQEEGGGGGGGILEVKCPYNKGKPEEGLPWSTMPFYYMPQVQGQMEIMNRDWVDLYCWTPNGSTIFRVGRDREYWELMHGILWEFWWKNVVPAREALLLGREEEAKSYVPTSTHQKTGFVIARSLKLAKEARLWCRDIAGHTEFHQ</sequence>
<proteinExistence type="predicted"/>
<evidence type="ECO:0000313" key="2">
    <source>
        <dbReference type="EMBL" id="RAL42747.1"/>
    </source>
</evidence>
<dbReference type="Gene3D" id="3.90.320.10">
    <property type="match status" value="1"/>
</dbReference>
<evidence type="ECO:0000259" key="1">
    <source>
        <dbReference type="Pfam" id="PF09588"/>
    </source>
</evidence>
<dbReference type="NCBIfam" id="TIGR03033">
    <property type="entry name" value="phage_rel_nuc"/>
    <property type="match status" value="1"/>
</dbReference>
<dbReference type="GO" id="GO:0006281">
    <property type="term" value="P:DNA repair"/>
    <property type="evidence" value="ECO:0007669"/>
    <property type="project" value="UniProtKB-ARBA"/>
</dbReference>
<protein>
    <recommendedName>
        <fullName evidence="1">YqaJ viral recombinase domain-containing protein</fullName>
    </recommendedName>
</protein>
<dbReference type="EMBL" id="NQVE01000162">
    <property type="protein sequence ID" value="RAL42747.1"/>
    <property type="molecule type" value="Genomic_DNA"/>
</dbReference>
<evidence type="ECO:0000313" key="3">
    <source>
        <dbReference type="Proteomes" id="UP000249390"/>
    </source>
</evidence>
<accession>A0A328DAB4</accession>
<dbReference type="Proteomes" id="UP000249390">
    <property type="component" value="Unassembled WGS sequence"/>
</dbReference>
<reference evidence="2 3" key="1">
    <citation type="submission" date="2018-06" db="EMBL/GenBank/DDBJ databases">
        <title>The Genome of Cuscuta australis (Dodder) Provides Insight into the Evolution of Plant Parasitism.</title>
        <authorList>
            <person name="Liu H."/>
        </authorList>
    </citation>
    <scope>NUCLEOTIDE SEQUENCE [LARGE SCALE GENOMIC DNA]</scope>
    <source>
        <strain evidence="3">cv. Yunnan</strain>
        <tissue evidence="2">Vines</tissue>
    </source>
</reference>
<dbReference type="AlphaFoldDB" id="A0A328DAB4"/>
<dbReference type="PANTHER" id="PTHR46609">
    <property type="entry name" value="EXONUCLEASE, PHAGE-TYPE/RECB, C-TERMINAL DOMAIN-CONTAINING PROTEIN"/>
    <property type="match status" value="1"/>
</dbReference>
<dbReference type="SUPFAM" id="SSF52980">
    <property type="entry name" value="Restriction endonuclease-like"/>
    <property type="match status" value="1"/>
</dbReference>